<reference evidence="1 2" key="1">
    <citation type="submission" date="2015-10" db="EMBL/GenBank/DDBJ databases">
        <title>Draft genome sequence of Streptomyces cellostaticus DSM 40189, type strain for the species Streptomyces cellostaticus.</title>
        <authorList>
            <person name="Ruckert C."/>
            <person name="Winkler A."/>
            <person name="Kalinowski J."/>
            <person name="Kampfer P."/>
            <person name="Glaeser S."/>
        </authorList>
    </citation>
    <scope>NUCLEOTIDE SEQUENCE [LARGE SCALE GENOMIC DNA]</scope>
    <source>
        <strain evidence="1 2">DSM 40189</strain>
    </source>
</reference>
<protein>
    <submittedName>
        <fullName evidence="1">Uncharacterized protein</fullName>
    </submittedName>
</protein>
<evidence type="ECO:0000313" key="1">
    <source>
        <dbReference type="EMBL" id="KUM91068.1"/>
    </source>
</evidence>
<evidence type="ECO:0000313" key="2">
    <source>
        <dbReference type="Proteomes" id="UP000054241"/>
    </source>
</evidence>
<comment type="caution">
    <text evidence="1">The sequence shown here is derived from an EMBL/GenBank/DDBJ whole genome shotgun (WGS) entry which is preliminary data.</text>
</comment>
<dbReference type="EMBL" id="LMWL01000085">
    <property type="protein sequence ID" value="KUM91068.1"/>
    <property type="molecule type" value="Genomic_DNA"/>
</dbReference>
<organism evidence="1 2">
    <name type="scientific">Streptomyces cellostaticus</name>
    <dbReference type="NCBI Taxonomy" id="67285"/>
    <lineage>
        <taxon>Bacteria</taxon>
        <taxon>Bacillati</taxon>
        <taxon>Actinomycetota</taxon>
        <taxon>Actinomycetes</taxon>
        <taxon>Kitasatosporales</taxon>
        <taxon>Streptomycetaceae</taxon>
        <taxon>Streptomyces</taxon>
    </lineage>
</organism>
<name>A0A124HBF2_9ACTN</name>
<proteinExistence type="predicted"/>
<gene>
    <name evidence="1" type="ORF">AQI88_38705</name>
</gene>
<dbReference type="AlphaFoldDB" id="A0A124HBF2"/>
<dbReference type="Proteomes" id="UP000054241">
    <property type="component" value="Unassembled WGS sequence"/>
</dbReference>
<sequence length="181" mass="19180">MALAGAALSLAGPAHADGIDPRARGGQKVLPIDIYKPFLPAAEQDGVKFHNVKVVSFLPGVVDETWIVAFGGKKTHYYMNKACFSLTGGNLQISADAIKARWLSKDISGENKGSPEEEKPLKEEKYPPLAVAGIAGGKVILVKPGAPNFKADRVEKLIACWGSIPDDLLPKPLPNPGETGN</sequence>
<accession>A0A124HBF2</accession>
<keyword evidence="2" id="KW-1185">Reference proteome</keyword>
<dbReference type="RefSeq" id="WP_067009560.1">
    <property type="nucleotide sequence ID" value="NZ_KQ948054.1"/>
</dbReference>